<proteinExistence type="predicted"/>
<keyword evidence="3" id="KW-1185">Reference proteome</keyword>
<reference evidence="3" key="1">
    <citation type="submission" date="2016-11" db="EMBL/GenBank/DDBJ databases">
        <authorList>
            <person name="Varghese N."/>
            <person name="Submissions S."/>
        </authorList>
    </citation>
    <scope>NUCLEOTIDE SEQUENCE [LARGE SCALE GENOMIC DNA]</scope>
    <source>
        <strain evidence="3">DSM 22623</strain>
    </source>
</reference>
<dbReference type="RefSeq" id="WP_073313910.1">
    <property type="nucleotide sequence ID" value="NZ_FQYP01000001.1"/>
</dbReference>
<evidence type="ECO:0000313" key="2">
    <source>
        <dbReference type="EMBL" id="SHI45354.1"/>
    </source>
</evidence>
<keyword evidence="1" id="KW-0175">Coiled coil</keyword>
<accession>A0A1M6B9C2</accession>
<evidence type="ECO:0000256" key="1">
    <source>
        <dbReference type="SAM" id="Coils"/>
    </source>
</evidence>
<dbReference type="AlphaFoldDB" id="A0A1M6B9C2"/>
<dbReference type="Proteomes" id="UP000184432">
    <property type="component" value="Unassembled WGS sequence"/>
</dbReference>
<dbReference type="OrthoDB" id="1353492at2"/>
<gene>
    <name evidence="2" type="ORF">SAMN04488508_101698</name>
</gene>
<sequence>MNPMIAFLKKQKPEWEEYLNMIEMMNAEHSDIDEDDEDTLSETAASNNTHKAYKNKIIKLKKTQNKLLHMIEDLKAELEDEQELTEDLAEALGACPECFGEDDMCSYCKGEGLPGFFVPDFTQYNRFVAPANKKFSKHYRIRN</sequence>
<protein>
    <submittedName>
        <fullName evidence="2">Uncharacterized protein</fullName>
    </submittedName>
</protein>
<name>A0A1M6B9C2_9FLAO</name>
<feature type="coiled-coil region" evidence="1">
    <location>
        <begin position="57"/>
        <end position="91"/>
    </location>
</feature>
<dbReference type="EMBL" id="FQYP01000001">
    <property type="protein sequence ID" value="SHI45354.1"/>
    <property type="molecule type" value="Genomic_DNA"/>
</dbReference>
<evidence type="ECO:0000313" key="3">
    <source>
        <dbReference type="Proteomes" id="UP000184432"/>
    </source>
</evidence>
<organism evidence="2 3">
    <name type="scientific">Aquimarina spongiae</name>
    <dbReference type="NCBI Taxonomy" id="570521"/>
    <lineage>
        <taxon>Bacteria</taxon>
        <taxon>Pseudomonadati</taxon>
        <taxon>Bacteroidota</taxon>
        <taxon>Flavobacteriia</taxon>
        <taxon>Flavobacteriales</taxon>
        <taxon>Flavobacteriaceae</taxon>
        <taxon>Aquimarina</taxon>
    </lineage>
</organism>
<dbReference type="STRING" id="570521.SAMN04488508_101698"/>